<dbReference type="Gene3D" id="3.40.50.300">
    <property type="entry name" value="P-loop containing nucleotide triphosphate hydrolases"/>
    <property type="match status" value="1"/>
</dbReference>
<dbReference type="InterPro" id="IPR027417">
    <property type="entry name" value="P-loop_NTPase"/>
</dbReference>
<comment type="caution">
    <text evidence="4">The sequence shown here is derived from an EMBL/GenBank/DDBJ whole genome shotgun (WGS) entry which is preliminary data.</text>
</comment>
<accession>A0A852ZXW7</accession>
<dbReference type="Proteomes" id="UP000567795">
    <property type="component" value="Unassembled WGS sequence"/>
</dbReference>
<feature type="compositionally biased region" description="Gly residues" evidence="2">
    <location>
        <begin position="511"/>
        <end position="530"/>
    </location>
</feature>
<reference evidence="4 5" key="1">
    <citation type="submission" date="2020-07" db="EMBL/GenBank/DDBJ databases">
        <title>Sequencing the genomes of 1000 actinobacteria strains.</title>
        <authorList>
            <person name="Klenk H.-P."/>
        </authorList>
    </citation>
    <scope>NUCLEOTIDE SEQUENCE [LARGE SCALE GENOMIC DNA]</scope>
    <source>
        <strain evidence="4 5">DSM 42178</strain>
    </source>
</reference>
<feature type="compositionally biased region" description="Gly residues" evidence="2">
    <location>
        <begin position="221"/>
        <end position="233"/>
    </location>
</feature>
<gene>
    <name evidence="4" type="ORF">FHU37_004129</name>
</gene>
<evidence type="ECO:0000256" key="2">
    <source>
        <dbReference type="SAM" id="MobiDB-lite"/>
    </source>
</evidence>
<comment type="similarity">
    <text evidence="1">Belongs to the CAPAB/TerDEXZ family.</text>
</comment>
<keyword evidence="5" id="KW-1185">Reference proteome</keyword>
<dbReference type="CDD" id="cd06974">
    <property type="entry name" value="TerD_like"/>
    <property type="match status" value="1"/>
</dbReference>
<feature type="region of interest" description="Disordered" evidence="2">
    <location>
        <begin position="1"/>
        <end position="21"/>
    </location>
</feature>
<name>A0A852ZXW7_9ACTN</name>
<protein>
    <recommendedName>
        <fullName evidence="3">TerD domain-containing protein</fullName>
    </recommendedName>
</protein>
<feature type="compositionally biased region" description="Pro residues" evidence="2">
    <location>
        <begin position="283"/>
        <end position="297"/>
    </location>
</feature>
<dbReference type="AlphaFoldDB" id="A0A852ZXW7"/>
<dbReference type="PANTHER" id="PTHR32097">
    <property type="entry name" value="CAMP-BINDING PROTEIN 1-RELATED"/>
    <property type="match status" value="1"/>
</dbReference>
<dbReference type="InterPro" id="IPR003325">
    <property type="entry name" value="TerD"/>
</dbReference>
<feature type="compositionally biased region" description="Low complexity" evidence="2">
    <location>
        <begin position="234"/>
        <end position="282"/>
    </location>
</feature>
<dbReference type="Pfam" id="PF02342">
    <property type="entry name" value="TerD"/>
    <property type="match status" value="1"/>
</dbReference>
<feature type="compositionally biased region" description="Low complexity" evidence="2">
    <location>
        <begin position="316"/>
        <end position="332"/>
    </location>
</feature>
<sequence length="729" mass="73741">MPEGTSRTAPTRGARTAMQLSKGQNTALPGTTWRIRVEAARPAAVVALPTDAEGRLGHPDAVLHSARPQAPGLSLPVAPAGPQPADVLLDAGELPAGVERVYLALLAPAGGGFAGSAPRVTVSDAAQGTELAVFTMADPDPGAALVAVEVYLRQGAWKVRAIGQGYAGGAAALLADHGLPAPSAAGDPRAQAVAALLGQLEAALAATGGAAVPPAVAPGGPSAGGPSAGGPSAGGPSASGPSAGAPSTGVGVDARSAAPAAPHPAGSGVSYAHPGRPGAGAVPPVPPVPPGVPPRPATAPAAAPTGPAGPQPAPAPASASGPAAGAARGATGWSDEERYYNQVWGVFEDTARSSAAYRSAAEFADNRLERELEAALADPRARAAGQAGQAEAEARARHGELMDRARADLDRDTVALRGELDELEAALPPALARWDSPAWLAWQPPEEMARAVRFGDVRLRDRADLPVPMLTRLPLERGLWIDTGGPVEPLTDAPAAGAGADVPPWLAQGPVGPGAPGVGPAGPGAGTGGGEDPRAAADRLSWAVLARLLAAHPAGALKLHVVDPAGPRAQVWQGLVEQGILLGSPARTEAEVTALLEGLTQHADLMGMALRGGALDALPPHFDPARRLLVVHDFPHGFDDRTVGVLRYLAEDGPSIGVHLMLVADRSDSREYGHALDALWRSVLRLSPQPDEYLMDPWVGHPWVFTPEVPADGRAVGEVFSTVGAAMRR</sequence>
<evidence type="ECO:0000256" key="1">
    <source>
        <dbReference type="ARBA" id="ARBA00008775"/>
    </source>
</evidence>
<organism evidence="4 5">
    <name type="scientific">Allostreptomyces psammosilenae</name>
    <dbReference type="NCBI Taxonomy" id="1892865"/>
    <lineage>
        <taxon>Bacteria</taxon>
        <taxon>Bacillati</taxon>
        <taxon>Actinomycetota</taxon>
        <taxon>Actinomycetes</taxon>
        <taxon>Kitasatosporales</taxon>
        <taxon>Streptomycetaceae</taxon>
        <taxon>Allostreptomyces</taxon>
    </lineage>
</organism>
<evidence type="ECO:0000259" key="3">
    <source>
        <dbReference type="Pfam" id="PF02342"/>
    </source>
</evidence>
<proteinExistence type="inferred from homology"/>
<dbReference type="InterPro" id="IPR051324">
    <property type="entry name" value="Stress/Tellurium_Resist"/>
</dbReference>
<dbReference type="EMBL" id="JACBZD010000001">
    <property type="protein sequence ID" value="NYI07186.1"/>
    <property type="molecule type" value="Genomic_DNA"/>
</dbReference>
<dbReference type="PANTHER" id="PTHR32097:SF4">
    <property type="entry name" value="GENERAL STRESS PROTEIN 16U"/>
    <property type="match status" value="1"/>
</dbReference>
<feature type="region of interest" description="Disordered" evidence="2">
    <location>
        <begin position="507"/>
        <end position="534"/>
    </location>
</feature>
<dbReference type="Gene3D" id="2.60.60.30">
    <property type="entry name" value="sav2460 like domains"/>
    <property type="match status" value="1"/>
</dbReference>
<feature type="domain" description="TerD" evidence="3">
    <location>
        <begin position="117"/>
        <end position="176"/>
    </location>
</feature>
<evidence type="ECO:0000313" key="5">
    <source>
        <dbReference type="Proteomes" id="UP000567795"/>
    </source>
</evidence>
<evidence type="ECO:0000313" key="4">
    <source>
        <dbReference type="EMBL" id="NYI07186.1"/>
    </source>
</evidence>
<feature type="region of interest" description="Disordered" evidence="2">
    <location>
        <begin position="217"/>
        <end position="332"/>
    </location>
</feature>